<name>A0ABU2B428_9MICC</name>
<dbReference type="Proteomes" id="UP001183794">
    <property type="component" value="Unassembled WGS sequence"/>
</dbReference>
<accession>A0ABU2B428</accession>
<sequence>MTTQLYLDIDGVLVMEPTPPYPPDFRALDVRVADGRFVPVAYSETIVTALAEVIAEHSVNITVASSWQSDAPYLFREIGLPEVEWLDLSGPAEVSMFERKHTAVRAHALQHRPQRILWIDDHLPKTQVECDPLATSLECADTFLLSPSLRECLTAEHLESIVDFVALSRAETPAGR</sequence>
<organism evidence="1 2">
    <name type="scientific">Enteractinococcus fodinae</name>
    <dbReference type="NCBI Taxonomy" id="684663"/>
    <lineage>
        <taxon>Bacteria</taxon>
        <taxon>Bacillati</taxon>
        <taxon>Actinomycetota</taxon>
        <taxon>Actinomycetes</taxon>
        <taxon>Micrococcales</taxon>
        <taxon>Micrococcaceae</taxon>
    </lineage>
</organism>
<dbReference type="EMBL" id="JAVDYJ010000001">
    <property type="protein sequence ID" value="MDR7348360.1"/>
    <property type="molecule type" value="Genomic_DNA"/>
</dbReference>
<gene>
    <name evidence="1" type="ORF">J2S62_002617</name>
</gene>
<dbReference type="Pfam" id="PF18143">
    <property type="entry name" value="HAD_SAK_2"/>
    <property type="match status" value="1"/>
</dbReference>
<keyword evidence="2" id="KW-1185">Reference proteome</keyword>
<proteinExistence type="predicted"/>
<evidence type="ECO:0000313" key="1">
    <source>
        <dbReference type="EMBL" id="MDR7348360.1"/>
    </source>
</evidence>
<comment type="caution">
    <text evidence="1">The sequence shown here is derived from an EMBL/GenBank/DDBJ whole genome shotgun (WGS) entry which is preliminary data.</text>
</comment>
<reference evidence="1 2" key="1">
    <citation type="submission" date="2023-07" db="EMBL/GenBank/DDBJ databases">
        <title>Sequencing the genomes of 1000 actinobacteria strains.</title>
        <authorList>
            <person name="Klenk H.-P."/>
        </authorList>
    </citation>
    <scope>NUCLEOTIDE SEQUENCE [LARGE SCALE GENOMIC DNA]</scope>
    <source>
        <strain evidence="1 2">DSM 22966</strain>
    </source>
</reference>
<evidence type="ECO:0000313" key="2">
    <source>
        <dbReference type="Proteomes" id="UP001183794"/>
    </source>
</evidence>
<dbReference type="RefSeq" id="WP_310175478.1">
    <property type="nucleotide sequence ID" value="NZ_BAABHE010000002.1"/>
</dbReference>
<evidence type="ECO:0008006" key="3">
    <source>
        <dbReference type="Google" id="ProtNLM"/>
    </source>
</evidence>
<protein>
    <recommendedName>
        <fullName evidence="3">Phosphoprotein phosphatase</fullName>
    </recommendedName>
</protein>